<evidence type="ECO:0000256" key="3">
    <source>
        <dbReference type="ARBA" id="ARBA00022490"/>
    </source>
</evidence>
<evidence type="ECO:0000256" key="7">
    <source>
        <dbReference type="PROSITE-ProRule" id="PRU01077"/>
    </source>
</evidence>
<comment type="caution">
    <text evidence="12">The sequence shown here is derived from an EMBL/GenBank/DDBJ whole genome shotgun (WGS) entry which is preliminary data.</text>
</comment>
<dbReference type="EMBL" id="JASJQH010006892">
    <property type="protein sequence ID" value="KAK9728700.1"/>
    <property type="molecule type" value="Genomic_DNA"/>
</dbReference>
<keyword evidence="7 8" id="KW-0175">Coiled coil</keyword>
<dbReference type="PANTHER" id="PTHR23065:SF7">
    <property type="entry name" value="NOSTRIN, ISOFORM H"/>
    <property type="match status" value="1"/>
</dbReference>
<gene>
    <name evidence="12" type="primary">HOF1_1</name>
    <name evidence="12" type="ORF">K7432_000846</name>
</gene>
<dbReference type="PANTHER" id="PTHR23065">
    <property type="entry name" value="PROLINE-SERINE-THREONINE PHOSPHATASE INTERACTING PROTEIN 1"/>
    <property type="match status" value="1"/>
</dbReference>
<reference evidence="12 13" key="1">
    <citation type="submission" date="2023-04" db="EMBL/GenBank/DDBJ databases">
        <title>Genome of Basidiobolus ranarum AG-B5.</title>
        <authorList>
            <person name="Stajich J.E."/>
            <person name="Carter-House D."/>
            <person name="Gryganskyi A."/>
        </authorList>
    </citation>
    <scope>NUCLEOTIDE SEQUENCE [LARGE SCALE GENOMIC DNA]</scope>
    <source>
        <strain evidence="12 13">AG-B5</strain>
    </source>
</reference>
<dbReference type="SUPFAM" id="SSF50044">
    <property type="entry name" value="SH3-domain"/>
    <property type="match status" value="1"/>
</dbReference>
<keyword evidence="4" id="KW-0597">Phosphoprotein</keyword>
<comment type="subcellular location">
    <subcellularLocation>
        <location evidence="1">Cytoplasm</location>
        <location evidence="1">Cytoskeleton</location>
    </subcellularLocation>
</comment>
<evidence type="ECO:0000259" key="11">
    <source>
        <dbReference type="PROSITE" id="PS51741"/>
    </source>
</evidence>
<feature type="compositionally biased region" description="Basic and acidic residues" evidence="9">
    <location>
        <begin position="500"/>
        <end position="519"/>
    </location>
</feature>
<keyword evidence="5" id="KW-0206">Cytoskeleton</keyword>
<dbReference type="Pfam" id="PF00611">
    <property type="entry name" value="FCH"/>
    <property type="match status" value="1"/>
</dbReference>
<feature type="domain" description="SH3" evidence="10">
    <location>
        <begin position="624"/>
        <end position="688"/>
    </location>
</feature>
<proteinExistence type="predicted"/>
<feature type="region of interest" description="Disordered" evidence="9">
    <location>
        <begin position="417"/>
        <end position="623"/>
    </location>
</feature>
<evidence type="ECO:0000313" key="12">
    <source>
        <dbReference type="EMBL" id="KAK9728700.1"/>
    </source>
</evidence>
<keyword evidence="2 6" id="KW-0728">SH3 domain</keyword>
<dbReference type="Pfam" id="PF14604">
    <property type="entry name" value="SH3_9"/>
    <property type="match status" value="1"/>
</dbReference>
<evidence type="ECO:0000256" key="9">
    <source>
        <dbReference type="SAM" id="MobiDB-lite"/>
    </source>
</evidence>
<name>A0ABR2WAK6_9FUNG</name>
<dbReference type="PROSITE" id="PS51741">
    <property type="entry name" value="F_BAR"/>
    <property type="match status" value="1"/>
</dbReference>
<dbReference type="SUPFAM" id="SSF103657">
    <property type="entry name" value="BAR/IMD domain-like"/>
    <property type="match status" value="1"/>
</dbReference>
<feature type="compositionally biased region" description="Low complexity" evidence="9">
    <location>
        <begin position="563"/>
        <end position="573"/>
    </location>
</feature>
<feature type="compositionally biased region" description="Low complexity" evidence="9">
    <location>
        <begin position="465"/>
        <end position="482"/>
    </location>
</feature>
<dbReference type="SMART" id="SM00055">
    <property type="entry name" value="FCH"/>
    <property type="match status" value="1"/>
</dbReference>
<evidence type="ECO:0000256" key="5">
    <source>
        <dbReference type="ARBA" id="ARBA00023212"/>
    </source>
</evidence>
<evidence type="ECO:0000256" key="4">
    <source>
        <dbReference type="ARBA" id="ARBA00022553"/>
    </source>
</evidence>
<evidence type="ECO:0000259" key="10">
    <source>
        <dbReference type="PROSITE" id="PS50002"/>
    </source>
</evidence>
<dbReference type="InterPro" id="IPR001060">
    <property type="entry name" value="FCH_dom"/>
</dbReference>
<dbReference type="InterPro" id="IPR027267">
    <property type="entry name" value="AH/BAR_dom_sf"/>
</dbReference>
<keyword evidence="13" id="KW-1185">Reference proteome</keyword>
<dbReference type="PRINTS" id="PR00452">
    <property type="entry name" value="SH3DOMAIN"/>
</dbReference>
<evidence type="ECO:0000256" key="8">
    <source>
        <dbReference type="SAM" id="Coils"/>
    </source>
</evidence>
<evidence type="ECO:0000256" key="1">
    <source>
        <dbReference type="ARBA" id="ARBA00004245"/>
    </source>
</evidence>
<feature type="compositionally biased region" description="Polar residues" evidence="9">
    <location>
        <begin position="288"/>
        <end position="302"/>
    </location>
</feature>
<feature type="compositionally biased region" description="Polar residues" evidence="9">
    <location>
        <begin position="582"/>
        <end position="593"/>
    </location>
</feature>
<feature type="region of interest" description="Disordered" evidence="9">
    <location>
        <begin position="264"/>
        <end position="308"/>
    </location>
</feature>
<feature type="coiled-coil region" evidence="8">
    <location>
        <begin position="136"/>
        <end position="189"/>
    </location>
</feature>
<evidence type="ECO:0000256" key="2">
    <source>
        <dbReference type="ARBA" id="ARBA00022443"/>
    </source>
</evidence>
<dbReference type="InterPro" id="IPR036028">
    <property type="entry name" value="SH3-like_dom_sf"/>
</dbReference>
<dbReference type="CDD" id="cd00174">
    <property type="entry name" value="SH3"/>
    <property type="match status" value="1"/>
</dbReference>
<dbReference type="Proteomes" id="UP001479436">
    <property type="component" value="Unassembled WGS sequence"/>
</dbReference>
<feature type="domain" description="F-BAR" evidence="11">
    <location>
        <begin position="6"/>
        <end position="249"/>
    </location>
</feature>
<evidence type="ECO:0000256" key="6">
    <source>
        <dbReference type="PROSITE-ProRule" id="PRU00192"/>
    </source>
</evidence>
<protein>
    <submittedName>
        <fullName evidence="12">Formin-binding protein</fullName>
    </submittedName>
</protein>
<dbReference type="Gene3D" id="2.30.30.40">
    <property type="entry name" value="SH3 Domains"/>
    <property type="match status" value="1"/>
</dbReference>
<feature type="compositionally biased region" description="Polar residues" evidence="9">
    <location>
        <begin position="523"/>
        <end position="549"/>
    </location>
</feature>
<dbReference type="PROSITE" id="PS50002">
    <property type="entry name" value="SH3"/>
    <property type="match status" value="1"/>
</dbReference>
<evidence type="ECO:0000313" key="13">
    <source>
        <dbReference type="Proteomes" id="UP001479436"/>
    </source>
</evidence>
<accession>A0ABR2WAK6</accession>
<dbReference type="Gene3D" id="1.20.1270.60">
    <property type="entry name" value="Arfaptin homology (AH) domain/BAR domain"/>
    <property type="match status" value="1"/>
</dbReference>
<organism evidence="12 13">
    <name type="scientific">Basidiobolus ranarum</name>
    <dbReference type="NCBI Taxonomy" id="34480"/>
    <lineage>
        <taxon>Eukaryota</taxon>
        <taxon>Fungi</taxon>
        <taxon>Fungi incertae sedis</taxon>
        <taxon>Zoopagomycota</taxon>
        <taxon>Entomophthoromycotina</taxon>
        <taxon>Basidiobolomycetes</taxon>
        <taxon>Basidiobolales</taxon>
        <taxon>Basidiobolaceae</taxon>
        <taxon>Basidiobolus</taxon>
    </lineage>
</organism>
<sequence>MLHIQPTFTNSFWGKNEEGVEVIMKKLRTSKQTCVELQTLYTARAAIEEDYGKKLIKLAQSPLGKDEFGTLKESLDSLRRELETMGNSRVDLGKRMKVELEGGLAVFMETQREKRKVQTAKIEKCAKDKSLFRAHIIKLKERLDLETRRVQELEHSGDREKLPNALASVRATDEEFKEALHKYNEIERQWTNDWKESCELFQKLEEERINFLKKSCWDFSNTIATVCVSDDMGCENMRQSLEKCFAAHDIARFIQEFGTGGELPDPLFSKETNGQSHAGELDSRSKFRSSTGQMSNGTQAHTPSDRPASAMYDPRYYYYSGTPDPAMAYRQAAYYHQSRGYYPMDPRNTAAMGYRPPMGYHNRPMDYSQVPGRAVSPTSSQHPMMYYPMVQNRPPWQNFAPLQGQPKGGLIKAATDPLGRVISPPPSIITSAASPVKEEHTYHPTGNKTEPERTLSPASTDFSHISEAQSSPTSTSISQSSDYDSRVTSPNSKIYPTPDSPERKGNDALRSPTEQEKRGRTSLFKNNGLYSPVTASPDKSSPTKASPSDDSFYRNRKSLEVTSGPSPSPSFAPSDKDDQESSQHFPSGLSSKPDTTKDEVLEPPSNTPDPTEVKRAKNGAGASKPHMEVRALYDYEAECDEELSLREGQIVRVTATRLDGWWEGEILDEHQSIQRGLFPSNFTEPVINLDYI</sequence>
<keyword evidence="3" id="KW-0963">Cytoplasm</keyword>
<dbReference type="SMART" id="SM00326">
    <property type="entry name" value="SH3"/>
    <property type="match status" value="1"/>
</dbReference>
<dbReference type="InterPro" id="IPR031160">
    <property type="entry name" value="F_BAR_dom"/>
</dbReference>
<dbReference type="InterPro" id="IPR001452">
    <property type="entry name" value="SH3_domain"/>
</dbReference>